<sequence length="332" mass="37129">MLHVLDLFVDLVEKCFDLIHTPSLCQLDDASGYKVYRSGCCALCVDEELDPRRFLTAARSQVSDRPCFHDGIPDCKGLRPLCFLQRNAILRHLERYISCRCRIDVDGEFDLVETTVFNLDCSGQDLDRGSGVGDFRSKQVERCRSASDSLRSSVVELRRGFIVWIFKTVTICHCVLPRMKYPAAIQRQGVQLVVVSAARRRVVRIHSVCVGIRSRNPAHCRLKLELSDLVLHVSHAVSSNRVEHLLHLCSGGLVDGCGVDSTLILHAVDRSLCIAAAFLHVREASIHRRFKISDLSKRVVVGILDSSGRVIHALTDCINNLVVLSFESRKIG</sequence>
<organism evidence="1">
    <name type="scientific">Myoviridae sp. ctiBE32</name>
    <dbReference type="NCBI Taxonomy" id="2826685"/>
    <lineage>
        <taxon>Viruses</taxon>
        <taxon>Duplodnaviria</taxon>
        <taxon>Heunggongvirae</taxon>
        <taxon>Uroviricota</taxon>
        <taxon>Caudoviricetes</taxon>
    </lineage>
</organism>
<accession>A0A8S5N8W5</accession>
<dbReference type="EMBL" id="BK015088">
    <property type="protein sequence ID" value="DAD90507.1"/>
    <property type="molecule type" value="Genomic_DNA"/>
</dbReference>
<name>A0A8S5N8W5_9CAUD</name>
<protein>
    <submittedName>
        <fullName evidence="1">Uncharacterized protein</fullName>
    </submittedName>
</protein>
<evidence type="ECO:0000313" key="1">
    <source>
        <dbReference type="EMBL" id="DAD90507.1"/>
    </source>
</evidence>
<proteinExistence type="predicted"/>
<reference evidence="1" key="1">
    <citation type="journal article" date="2021" name="Proc. Natl. Acad. Sci. U.S.A.">
        <title>A Catalog of Tens of Thousands of Viruses from Human Metagenomes Reveals Hidden Associations with Chronic Diseases.</title>
        <authorList>
            <person name="Tisza M.J."/>
            <person name="Buck C.B."/>
        </authorList>
    </citation>
    <scope>NUCLEOTIDE SEQUENCE</scope>
    <source>
        <strain evidence="1">CtiBE32</strain>
    </source>
</reference>